<dbReference type="Proteomes" id="UP000194236">
    <property type="component" value="Unassembled WGS sequence"/>
</dbReference>
<feature type="non-terminal residue" evidence="3">
    <location>
        <position position="457"/>
    </location>
</feature>
<dbReference type="GO" id="GO:0030001">
    <property type="term" value="P:metal ion transport"/>
    <property type="evidence" value="ECO:0007669"/>
    <property type="project" value="TreeGrafter"/>
</dbReference>
<dbReference type="GO" id="GO:0005886">
    <property type="term" value="C:plasma membrane"/>
    <property type="evidence" value="ECO:0007669"/>
    <property type="project" value="TreeGrafter"/>
</dbReference>
<keyword evidence="4" id="KW-1185">Reference proteome</keyword>
<feature type="domain" description="TRPM SLOG" evidence="2">
    <location>
        <begin position="288"/>
        <end position="441"/>
    </location>
</feature>
<dbReference type="GO" id="GO:0005261">
    <property type="term" value="F:monoatomic cation channel activity"/>
    <property type="evidence" value="ECO:0007669"/>
    <property type="project" value="TreeGrafter"/>
</dbReference>
<sequence length="457" mass="52489">MNDEEDEIYPGRESSTAEQKNSSSSGSGGFQSIVKRIQLAARISQQGNQHGDCYDEDAKLNTYLKQSKLAIRRKSRRSGSIFPLPTPTTPLSGQLNTIQESPFELEQSRPSFNLGEIHFLHKDHQYDFKPFVTIEPHITSNDLSRILLDEWQLEMPKIVTLIVTGRSQHSRWKNEKQIKNFQIGIAKAAMSTNMWILTNAVNGGVTSYVCSAIEREYQKSKLKSRLYQQVNPFHLIGIAHENDLIHGRKLCYIENALVSNVLFYCICLHSFFIFVQNLLNIENTGCNDGHRFELNPDHTHFIVLKNFPYNNDFIKKLIDLFTIKDHTEHSESSKNPDENNADTPFVSILIDGEPENIQLVLQLIKKRIPVVVLQGSGGMADIVSYAYTRIMNSFVDSLDTDYVDKNVKPLLDKKIIQQFNELEADSRNNERDRICQQVIECVRLTKQHRRQDGREYL</sequence>
<dbReference type="EMBL" id="MUJZ01067593">
    <property type="protein sequence ID" value="OTF70039.1"/>
    <property type="molecule type" value="Genomic_DNA"/>
</dbReference>
<name>A0A1Y3ANM0_EURMA</name>
<dbReference type="OrthoDB" id="301415at2759"/>
<protein>
    <recommendedName>
        <fullName evidence="2">TRPM SLOG domain-containing protein</fullName>
    </recommendedName>
</protein>
<organism evidence="3 4">
    <name type="scientific">Euroglyphus maynei</name>
    <name type="common">Mayne's house dust mite</name>
    <dbReference type="NCBI Taxonomy" id="6958"/>
    <lineage>
        <taxon>Eukaryota</taxon>
        <taxon>Metazoa</taxon>
        <taxon>Ecdysozoa</taxon>
        <taxon>Arthropoda</taxon>
        <taxon>Chelicerata</taxon>
        <taxon>Arachnida</taxon>
        <taxon>Acari</taxon>
        <taxon>Acariformes</taxon>
        <taxon>Sarcoptiformes</taxon>
        <taxon>Astigmata</taxon>
        <taxon>Psoroptidia</taxon>
        <taxon>Analgoidea</taxon>
        <taxon>Pyroglyphidae</taxon>
        <taxon>Pyroglyphinae</taxon>
        <taxon>Euroglyphus</taxon>
    </lineage>
</organism>
<dbReference type="PANTHER" id="PTHR13800:SF1">
    <property type="entry name" value="TRANSIENT RECEPTOR POTENTIAL CATION CHANNEL TRPM"/>
    <property type="match status" value="1"/>
</dbReference>
<dbReference type="AlphaFoldDB" id="A0A1Y3ANM0"/>
<dbReference type="InterPro" id="IPR041491">
    <property type="entry name" value="TRPM_SLOG"/>
</dbReference>
<dbReference type="PANTHER" id="PTHR13800">
    <property type="entry name" value="TRANSIENT RECEPTOR POTENTIAL CATION CHANNEL, SUBFAMILY M, MEMBER 6"/>
    <property type="match status" value="1"/>
</dbReference>
<evidence type="ECO:0000259" key="2">
    <source>
        <dbReference type="Pfam" id="PF18139"/>
    </source>
</evidence>
<feature type="region of interest" description="Disordered" evidence="1">
    <location>
        <begin position="1"/>
        <end position="29"/>
    </location>
</feature>
<gene>
    <name evidence="3" type="ORF">BLA29_005173</name>
</gene>
<proteinExistence type="predicted"/>
<evidence type="ECO:0000313" key="3">
    <source>
        <dbReference type="EMBL" id="OTF70039.1"/>
    </source>
</evidence>
<accession>A0A1Y3ANM0</accession>
<reference evidence="3 4" key="1">
    <citation type="submission" date="2017-03" db="EMBL/GenBank/DDBJ databases">
        <title>Genome Survey of Euroglyphus maynei.</title>
        <authorList>
            <person name="Arlian L.G."/>
            <person name="Morgan M.S."/>
            <person name="Rider S.D."/>
        </authorList>
    </citation>
    <scope>NUCLEOTIDE SEQUENCE [LARGE SCALE GENOMIC DNA]</scope>
    <source>
        <strain evidence="3">Arlian Lab</strain>
        <tissue evidence="3">Whole body</tissue>
    </source>
</reference>
<feature type="domain" description="TRPM SLOG" evidence="2">
    <location>
        <begin position="134"/>
        <end position="277"/>
    </location>
</feature>
<dbReference type="Pfam" id="PF18139">
    <property type="entry name" value="LSDAT_euk"/>
    <property type="match status" value="2"/>
</dbReference>
<comment type="caution">
    <text evidence="3">The sequence shown here is derived from an EMBL/GenBank/DDBJ whole genome shotgun (WGS) entry which is preliminary data.</text>
</comment>
<evidence type="ECO:0000313" key="4">
    <source>
        <dbReference type="Proteomes" id="UP000194236"/>
    </source>
</evidence>
<dbReference type="InterPro" id="IPR050927">
    <property type="entry name" value="TRPM"/>
</dbReference>
<evidence type="ECO:0000256" key="1">
    <source>
        <dbReference type="SAM" id="MobiDB-lite"/>
    </source>
</evidence>